<dbReference type="KEGG" id="qdo:H9Q78_02115"/>
<dbReference type="GO" id="GO:0052621">
    <property type="term" value="F:diguanylate cyclase activity"/>
    <property type="evidence" value="ECO:0007669"/>
    <property type="project" value="TreeGrafter"/>
</dbReference>
<name>A0A7G9G5A3_9FIRM</name>
<dbReference type="InterPro" id="IPR029151">
    <property type="entry name" value="Sensor-like_sf"/>
</dbReference>
<dbReference type="Pfam" id="PF00990">
    <property type="entry name" value="GGDEF"/>
    <property type="match status" value="1"/>
</dbReference>
<dbReference type="RefSeq" id="WP_249303348.1">
    <property type="nucleotide sequence ID" value="NZ_CP060634.1"/>
</dbReference>
<dbReference type="InterPro" id="IPR043128">
    <property type="entry name" value="Rev_trsase/Diguanyl_cyclase"/>
</dbReference>
<evidence type="ECO:0000313" key="4">
    <source>
        <dbReference type="Proteomes" id="UP000515823"/>
    </source>
</evidence>
<feature type="transmembrane region" description="Helical" evidence="1">
    <location>
        <begin position="320"/>
        <end position="339"/>
    </location>
</feature>
<feature type="domain" description="GGDEF" evidence="2">
    <location>
        <begin position="404"/>
        <end position="536"/>
    </location>
</feature>
<dbReference type="SMART" id="SM00267">
    <property type="entry name" value="GGDEF"/>
    <property type="match status" value="1"/>
</dbReference>
<dbReference type="NCBIfam" id="TIGR00254">
    <property type="entry name" value="GGDEF"/>
    <property type="match status" value="1"/>
</dbReference>
<keyword evidence="4" id="KW-1185">Reference proteome</keyword>
<protein>
    <submittedName>
        <fullName evidence="3">GGDEF domain-containing protein</fullName>
    </submittedName>
</protein>
<evidence type="ECO:0000259" key="2">
    <source>
        <dbReference type="PROSITE" id="PS50887"/>
    </source>
</evidence>
<dbReference type="CDD" id="cd01949">
    <property type="entry name" value="GGDEF"/>
    <property type="match status" value="1"/>
</dbReference>
<gene>
    <name evidence="3" type="ORF">H9Q78_02115</name>
</gene>
<keyword evidence="1" id="KW-1133">Transmembrane helix</keyword>
<dbReference type="Gene3D" id="3.30.70.270">
    <property type="match status" value="1"/>
</dbReference>
<reference evidence="3 4" key="1">
    <citation type="submission" date="2020-08" db="EMBL/GenBank/DDBJ databases">
        <authorList>
            <person name="Liu C."/>
            <person name="Sun Q."/>
        </authorList>
    </citation>
    <scope>NUCLEOTIDE SEQUENCE [LARGE SCALE GENOMIC DNA]</scope>
    <source>
        <strain evidence="3 4">NSJ-38</strain>
    </source>
</reference>
<keyword evidence="1" id="KW-0812">Transmembrane</keyword>
<dbReference type="InterPro" id="IPR050469">
    <property type="entry name" value="Diguanylate_Cyclase"/>
</dbReference>
<proteinExistence type="predicted"/>
<feature type="transmembrane region" description="Helical" evidence="1">
    <location>
        <begin position="12"/>
        <end position="29"/>
    </location>
</feature>
<dbReference type="InterPro" id="IPR029787">
    <property type="entry name" value="Nucleotide_cyclase"/>
</dbReference>
<dbReference type="PANTHER" id="PTHR45138">
    <property type="entry name" value="REGULATORY COMPONENTS OF SENSORY TRANSDUCTION SYSTEM"/>
    <property type="match status" value="1"/>
</dbReference>
<keyword evidence="1" id="KW-0472">Membrane</keyword>
<accession>A0A7G9G5A3</accession>
<dbReference type="Gene3D" id="3.30.450.20">
    <property type="entry name" value="PAS domain"/>
    <property type="match status" value="2"/>
</dbReference>
<dbReference type="EMBL" id="CP060634">
    <property type="protein sequence ID" value="QNM05985.1"/>
    <property type="molecule type" value="Genomic_DNA"/>
</dbReference>
<evidence type="ECO:0000313" key="3">
    <source>
        <dbReference type="EMBL" id="QNM05985.1"/>
    </source>
</evidence>
<dbReference type="PANTHER" id="PTHR45138:SF9">
    <property type="entry name" value="DIGUANYLATE CYCLASE DGCM-RELATED"/>
    <property type="match status" value="1"/>
</dbReference>
<organism evidence="3 4">
    <name type="scientific">Qiania dongpingensis</name>
    <dbReference type="NCBI Taxonomy" id="2763669"/>
    <lineage>
        <taxon>Bacteria</taxon>
        <taxon>Bacillati</taxon>
        <taxon>Bacillota</taxon>
        <taxon>Clostridia</taxon>
        <taxon>Lachnospirales</taxon>
        <taxon>Lachnospiraceae</taxon>
        <taxon>Qiania</taxon>
    </lineage>
</organism>
<dbReference type="SUPFAM" id="SSF103190">
    <property type="entry name" value="Sensory domain-like"/>
    <property type="match status" value="1"/>
</dbReference>
<dbReference type="Proteomes" id="UP000515823">
    <property type="component" value="Chromosome"/>
</dbReference>
<dbReference type="PROSITE" id="PS50887">
    <property type="entry name" value="GGDEF"/>
    <property type="match status" value="1"/>
</dbReference>
<evidence type="ECO:0000256" key="1">
    <source>
        <dbReference type="SAM" id="Phobius"/>
    </source>
</evidence>
<sequence>MEKNKKRHHSYWYAGIFVVINLLAFFIIGKNEKNYIQTALTEHAENFQLKTEEVMENYIHSFRLFTHMMSQKLDSNPQPDSIWEYLKNINDPMLDIEGDTFDGLYMYYQGRYLYSWDTPYSEYESTGYDATERPWYKNAVAGKGKIVFTPPYMSYANHYILSTISQLQPDGETVFAYDIKMGDIQDLALSLKEYGKEQMMIFDSEGTVIGSSNEDFLGGSLFSTPEDAENKLKAAKKALSEADASSGVSFEKLKEEVNSADAFYSFRKSFDTGLNKLSSSPQKAVSVKLNGTTYCGYLLPGEEYSFLLLVPLLSMLKSSVQIWILPLLILELLLIYVMARVNKELNNRELKAAYVELGQTQRRLEIALSAAQKAAAVDDLTGIMNSKSFRKSVADLLENMEPDERSILIMIDGDHFKSVNDNYGHTVGDEVIKLTAQMIVGRLRTIDLASRLHGDEFAIFVSKVDDYSIGQRIMSDINNTLAKESKRRNMPSITLSAGAVLAKRGDNYSELAKIADAALYDAKKTHDGKYVNASEQ</sequence>
<dbReference type="SUPFAM" id="SSF55073">
    <property type="entry name" value="Nucleotide cyclase"/>
    <property type="match status" value="1"/>
</dbReference>
<dbReference type="AlphaFoldDB" id="A0A7G9G5A3"/>
<dbReference type="InterPro" id="IPR000160">
    <property type="entry name" value="GGDEF_dom"/>
</dbReference>